<dbReference type="SUPFAM" id="SSF54518">
    <property type="entry name" value="Tubby C-terminal domain-like"/>
    <property type="match status" value="1"/>
</dbReference>
<dbReference type="PANTHER" id="PTHR31087">
    <property type="match status" value="1"/>
</dbReference>
<dbReference type="Pfam" id="PF04525">
    <property type="entry name" value="LOR"/>
    <property type="match status" value="1"/>
</dbReference>
<accession>A0A8T0JTS7</accession>
<protein>
    <submittedName>
        <fullName evidence="2">Protein LURP-one-related 15</fullName>
    </submittedName>
</protein>
<dbReference type="InterPro" id="IPR007612">
    <property type="entry name" value="LOR"/>
</dbReference>
<dbReference type="Proteomes" id="UP000743370">
    <property type="component" value="Unassembled WGS sequence"/>
</dbReference>
<name>A0A8T0JTS7_PHAAN</name>
<dbReference type="InterPro" id="IPR025659">
    <property type="entry name" value="Tubby-like_C"/>
</dbReference>
<evidence type="ECO:0000256" key="1">
    <source>
        <dbReference type="ARBA" id="ARBA00005437"/>
    </source>
</evidence>
<proteinExistence type="inferred from homology"/>
<comment type="caution">
    <text evidence="2">The sequence shown here is derived from an EMBL/GenBank/DDBJ whole genome shotgun (WGS) entry which is preliminary data.</text>
</comment>
<dbReference type="EMBL" id="JABFOF010000009">
    <property type="protein sequence ID" value="KAG2380597.1"/>
    <property type="molecule type" value="Genomic_DNA"/>
</dbReference>
<dbReference type="PANTHER" id="PTHR31087:SF58">
    <property type="entry name" value="OS07G0230700 PROTEIN"/>
    <property type="match status" value="1"/>
</dbReference>
<comment type="similarity">
    <text evidence="1">Belongs to the LOR family.</text>
</comment>
<dbReference type="InterPro" id="IPR038595">
    <property type="entry name" value="LOR_sf"/>
</dbReference>
<evidence type="ECO:0000313" key="3">
    <source>
        <dbReference type="Proteomes" id="UP000743370"/>
    </source>
</evidence>
<reference evidence="2 3" key="1">
    <citation type="submission" date="2020-05" db="EMBL/GenBank/DDBJ databases">
        <title>Vigna angularis (adzuki bean) Var. LongXiaoDou No. 4 denovo assembly.</title>
        <authorList>
            <person name="Xiang H."/>
        </authorList>
    </citation>
    <scope>NUCLEOTIDE SEQUENCE [LARGE SCALE GENOMIC DNA]</scope>
    <source>
        <tissue evidence="2">Leaf</tissue>
    </source>
</reference>
<gene>
    <name evidence="2" type="ORF">HKW66_Vig0248910</name>
</gene>
<organism evidence="2 3">
    <name type="scientific">Phaseolus angularis</name>
    <name type="common">Azuki bean</name>
    <name type="synonym">Vigna angularis</name>
    <dbReference type="NCBI Taxonomy" id="3914"/>
    <lineage>
        <taxon>Eukaryota</taxon>
        <taxon>Viridiplantae</taxon>
        <taxon>Streptophyta</taxon>
        <taxon>Embryophyta</taxon>
        <taxon>Tracheophyta</taxon>
        <taxon>Spermatophyta</taxon>
        <taxon>Magnoliopsida</taxon>
        <taxon>eudicotyledons</taxon>
        <taxon>Gunneridae</taxon>
        <taxon>Pentapetalae</taxon>
        <taxon>rosids</taxon>
        <taxon>fabids</taxon>
        <taxon>Fabales</taxon>
        <taxon>Fabaceae</taxon>
        <taxon>Papilionoideae</taxon>
        <taxon>50 kb inversion clade</taxon>
        <taxon>NPAAA clade</taxon>
        <taxon>indigoferoid/millettioid clade</taxon>
        <taxon>Phaseoleae</taxon>
        <taxon>Vigna</taxon>
    </lineage>
</organism>
<evidence type="ECO:0000313" key="2">
    <source>
        <dbReference type="EMBL" id="KAG2380597.1"/>
    </source>
</evidence>
<dbReference type="AlphaFoldDB" id="A0A8T0JTS7"/>
<dbReference type="Gene3D" id="2.40.160.200">
    <property type="entry name" value="LURP1-related"/>
    <property type="match status" value="1"/>
</dbReference>
<sequence>MQNQQQGIINPKYCAPHNVDLAIVRKVLTLTDTFSVTDVNSKMIFNLSASLLTLHNHRVLVDAAGQPVVTLRRKGATGECEFRNQFGAIVKGLFLLLEDDVGHCSFQTYEVMIIIAIH</sequence>